<dbReference type="AlphaFoldDB" id="A0A9X1WWF9"/>
<comment type="caution">
    <text evidence="1">The sequence shown here is derived from an EMBL/GenBank/DDBJ whole genome shotgun (WGS) entry which is preliminary data.</text>
</comment>
<name>A0A9X1WWF9_9BACL</name>
<reference evidence="1" key="1">
    <citation type="submission" date="2022-04" db="EMBL/GenBank/DDBJ databases">
        <title>Paenibacillus mangrovi sp. nov., a novel endophytic bacterium isolated from bark of Kandelia candel.</title>
        <authorList>
            <person name="Tuo L."/>
        </authorList>
    </citation>
    <scope>NUCLEOTIDE SEQUENCE</scope>
    <source>
        <strain evidence="1">KQZ6P-2</strain>
    </source>
</reference>
<protein>
    <submittedName>
        <fullName evidence="1">Uncharacterized protein</fullName>
    </submittedName>
</protein>
<dbReference type="Proteomes" id="UP001139347">
    <property type="component" value="Unassembled WGS sequence"/>
</dbReference>
<organism evidence="1 2">
    <name type="scientific">Paenibacillus mangrovi</name>
    <dbReference type="NCBI Taxonomy" id="2931978"/>
    <lineage>
        <taxon>Bacteria</taxon>
        <taxon>Bacillati</taxon>
        <taxon>Bacillota</taxon>
        <taxon>Bacilli</taxon>
        <taxon>Bacillales</taxon>
        <taxon>Paenibacillaceae</taxon>
        <taxon>Paenibacillus</taxon>
    </lineage>
</organism>
<gene>
    <name evidence="1" type="ORF">MUG84_24270</name>
</gene>
<evidence type="ECO:0000313" key="2">
    <source>
        <dbReference type="Proteomes" id="UP001139347"/>
    </source>
</evidence>
<accession>A0A9X1WWF9</accession>
<sequence>MLAKLKRLFQDRCPDCSEPLVAESDHLHCMKSCPNQHYKEETYFHLNLKIIYHS</sequence>
<keyword evidence="2" id="KW-1185">Reference proteome</keyword>
<dbReference type="EMBL" id="JALIRP010000015">
    <property type="protein sequence ID" value="MCJ8014803.1"/>
    <property type="molecule type" value="Genomic_DNA"/>
</dbReference>
<proteinExistence type="predicted"/>
<evidence type="ECO:0000313" key="1">
    <source>
        <dbReference type="EMBL" id="MCJ8014803.1"/>
    </source>
</evidence>
<dbReference type="RefSeq" id="WP_244730198.1">
    <property type="nucleotide sequence ID" value="NZ_JALIRP010000015.1"/>
</dbReference>